<dbReference type="GO" id="GO:0006749">
    <property type="term" value="P:glutathione metabolic process"/>
    <property type="evidence" value="ECO:0007669"/>
    <property type="project" value="TreeGrafter"/>
</dbReference>
<gene>
    <name evidence="3" type="ORF">FRD01_04395</name>
</gene>
<sequence length="598" mass="64109">MKKLGIDTGGTFTDLIGVDSNGRVRSAKVLSSPEDPTLAISRGIQDFDGVEQIVHGTTVATNALLERRGAKSALIVNEGFEDILMLRRQARPQLYGLQQVEPEHVVPRSLVRGVAGRLDEEGREVSPLDLVALKAFVGEFQAEGVESVAICLLHAYANPAHELAARETLKACGLEIPISLSHEVHSAFREYERASTTAINAYVQPKMQGYLERIEELAASVEIMQSNGGVTEPEYAGKFPVNTLLSGPAGGVVGAQYAAEELGIRSFLTLDIGGTSTDVSLVQGTPSLRELMEIDSLAIAVPSLDIHTVGAGGGSIAWVDEGGALRVGPRSAGSTPGPVVFGRGGKEITLTDAHVFLGRIEVEKLEARGIAVDVESMAHEMQALADRLRMRPHEVAEGIIRIANSVMGRALKVVSVSRGIDVSGLALIAFGGGGGLHMCELAEELGIGTCVLPAHSEVLSAWGLFQAGRVSVSRQTLLQELDQGLVDTLKARVTGEFTELELLLRYRGQGFELEVSVEDLSAISAVELERRFKRRHGREYGYEGQGIIECVGYRVISRSPADTKPLIRTSVGSEGASFWMPEGWGARESHGHVVMERQ</sequence>
<dbReference type="SUPFAM" id="SSF53067">
    <property type="entry name" value="Actin-like ATPase domain"/>
    <property type="match status" value="1"/>
</dbReference>
<keyword evidence="4" id="KW-1185">Reference proteome</keyword>
<dbReference type="OrthoDB" id="9759608at2"/>
<feature type="domain" description="Hydantoinase/oxoprolinase N-terminal" evidence="2">
    <location>
        <begin position="4"/>
        <end position="171"/>
    </location>
</feature>
<organism evidence="3 4">
    <name type="scientific">Microvenator marinus</name>
    <dbReference type="NCBI Taxonomy" id="2600177"/>
    <lineage>
        <taxon>Bacteria</taxon>
        <taxon>Deltaproteobacteria</taxon>
        <taxon>Bradymonadales</taxon>
        <taxon>Microvenatoraceae</taxon>
        <taxon>Microvenator</taxon>
    </lineage>
</organism>
<name>A0A5B8XNA9_9DELT</name>
<evidence type="ECO:0000259" key="2">
    <source>
        <dbReference type="Pfam" id="PF05378"/>
    </source>
</evidence>
<dbReference type="GO" id="GO:0005829">
    <property type="term" value="C:cytosol"/>
    <property type="evidence" value="ECO:0007669"/>
    <property type="project" value="TreeGrafter"/>
</dbReference>
<dbReference type="InterPro" id="IPR045079">
    <property type="entry name" value="Oxoprolinase-like"/>
</dbReference>
<dbReference type="RefSeq" id="WP_146957984.1">
    <property type="nucleotide sequence ID" value="NZ_CP042467.1"/>
</dbReference>
<dbReference type="Pfam" id="PF01968">
    <property type="entry name" value="Hydantoinase_A"/>
    <property type="match status" value="1"/>
</dbReference>
<dbReference type="AlphaFoldDB" id="A0A5B8XNA9"/>
<dbReference type="Pfam" id="PF05378">
    <property type="entry name" value="Hydant_A_N"/>
    <property type="match status" value="1"/>
</dbReference>
<dbReference type="GO" id="GO:0017168">
    <property type="term" value="F:5-oxoprolinase (ATP-hydrolyzing) activity"/>
    <property type="evidence" value="ECO:0007669"/>
    <property type="project" value="TreeGrafter"/>
</dbReference>
<evidence type="ECO:0000313" key="3">
    <source>
        <dbReference type="EMBL" id="QED26498.1"/>
    </source>
</evidence>
<dbReference type="EMBL" id="CP042467">
    <property type="protein sequence ID" value="QED26498.1"/>
    <property type="molecule type" value="Genomic_DNA"/>
</dbReference>
<dbReference type="Proteomes" id="UP000321595">
    <property type="component" value="Chromosome"/>
</dbReference>
<dbReference type="InterPro" id="IPR002821">
    <property type="entry name" value="Hydantoinase_A"/>
</dbReference>
<dbReference type="PANTHER" id="PTHR11365">
    <property type="entry name" value="5-OXOPROLINASE RELATED"/>
    <property type="match status" value="1"/>
</dbReference>
<evidence type="ECO:0000313" key="4">
    <source>
        <dbReference type="Proteomes" id="UP000321595"/>
    </source>
</evidence>
<feature type="domain" description="Hydantoinase A/oxoprolinase" evidence="1">
    <location>
        <begin position="193"/>
        <end position="467"/>
    </location>
</feature>
<protein>
    <submittedName>
        <fullName evidence="3">Hydantoinase/oxoprolinase family protein</fullName>
    </submittedName>
</protein>
<evidence type="ECO:0000259" key="1">
    <source>
        <dbReference type="Pfam" id="PF01968"/>
    </source>
</evidence>
<dbReference type="InterPro" id="IPR008040">
    <property type="entry name" value="Hydant_A_N"/>
</dbReference>
<dbReference type="PANTHER" id="PTHR11365:SF23">
    <property type="entry name" value="HYPOTHETICAL 5-OXOPROLINASE (EUROFUNG)-RELATED"/>
    <property type="match status" value="1"/>
</dbReference>
<dbReference type="KEGG" id="bbae:FRD01_04395"/>
<reference evidence="3 4" key="1">
    <citation type="submission" date="2019-08" db="EMBL/GenBank/DDBJ databases">
        <authorList>
            <person name="Liang Q."/>
        </authorList>
    </citation>
    <scope>NUCLEOTIDE SEQUENCE [LARGE SCALE GENOMIC DNA]</scope>
    <source>
        <strain evidence="3 4">V1718</strain>
    </source>
</reference>
<accession>A0A5B8XNA9</accession>
<proteinExistence type="predicted"/>
<dbReference type="InterPro" id="IPR043129">
    <property type="entry name" value="ATPase_NBD"/>
</dbReference>